<dbReference type="Gene3D" id="2.60.40.10">
    <property type="entry name" value="Immunoglobulins"/>
    <property type="match status" value="1"/>
</dbReference>
<evidence type="ECO:0000256" key="1">
    <source>
        <dbReference type="SAM" id="SignalP"/>
    </source>
</evidence>
<evidence type="ECO:0000313" key="3">
    <source>
        <dbReference type="EMBL" id="GAA1507573.1"/>
    </source>
</evidence>
<accession>A0ABN1ZZ30</accession>
<dbReference type="RefSeq" id="WP_344501711.1">
    <property type="nucleotide sequence ID" value="NZ_BAAAQD010000003.1"/>
</dbReference>
<organism evidence="3 4">
    <name type="scientific">Dactylosporangium maewongense</name>
    <dbReference type="NCBI Taxonomy" id="634393"/>
    <lineage>
        <taxon>Bacteria</taxon>
        <taxon>Bacillati</taxon>
        <taxon>Actinomycetota</taxon>
        <taxon>Actinomycetes</taxon>
        <taxon>Micromonosporales</taxon>
        <taxon>Micromonosporaceae</taxon>
        <taxon>Dactylosporangium</taxon>
    </lineage>
</organism>
<feature type="chain" id="PRO_5045981498" description="IPT/TIG domain-containing protein" evidence="1">
    <location>
        <begin position="19"/>
        <end position="645"/>
    </location>
</feature>
<evidence type="ECO:0000313" key="4">
    <source>
        <dbReference type="Proteomes" id="UP001501470"/>
    </source>
</evidence>
<dbReference type="SUPFAM" id="SSF81296">
    <property type="entry name" value="E set domains"/>
    <property type="match status" value="1"/>
</dbReference>
<sequence length="645" mass="63373">MLTLATAGLVAVGTPAFAATTLAPSTGPVGTVITVTDSGTSFTGATRVQFQWKSTGNTACSATALTPTPPSASDPTTQTGGVIEVPAANIKVTSSSVLDVTVPTTLTLLGTPSQITADYFVCAYNAAGTTLQNASDEVFTLNGNLVPSATSGPTAGGNTITATAIGKVFNTGSVYVQFQDNTGCTSTYSAVSGTVVAVPTSGVKILNGTPPTNKLSITVPAGVVNAGGFTTENWYICVYSGNTAGNANSPLIAGSGLQYTVGPVPTISTVTPTTGPAEGGTTITVTGTNIPSGGVGMTALLGGEPLTDIVVAGNNLSFTATVPAHSAGGPFALSLTTTGGTVTKPAVFSYTNGITVTPKNSPNTRNQGTDLDITGVGFSALDFSGNSSGGLTPDNAKAHVYLVRGAYNPAAGTSPTVKTNPQVAECLDVTVVDDNELICTLYTAGTGFAGANSTRAVSGCTVASGSANVVGSATTTACNFSASDVGMAVTGTGIPTGTSIMAFTDATHVTLSKNTTSAVTAMTLNTNRVIADAATTAGSTTLGTSAAAAFNAGDVGRAISGPGIPNGTRIVSVAAGVPTLSNAATATATTPSLTLHSGIPIPNGTYTVTVVSNGAVGAQLTAGYSQTIISSGSTFTVADYLMAMN</sequence>
<dbReference type="Proteomes" id="UP001501470">
    <property type="component" value="Unassembled WGS sequence"/>
</dbReference>
<keyword evidence="1" id="KW-0732">Signal</keyword>
<reference evidence="3 4" key="1">
    <citation type="journal article" date="2019" name="Int. J. Syst. Evol. Microbiol.">
        <title>The Global Catalogue of Microorganisms (GCM) 10K type strain sequencing project: providing services to taxonomists for standard genome sequencing and annotation.</title>
        <authorList>
            <consortium name="The Broad Institute Genomics Platform"/>
            <consortium name="The Broad Institute Genome Sequencing Center for Infectious Disease"/>
            <person name="Wu L."/>
            <person name="Ma J."/>
        </authorList>
    </citation>
    <scope>NUCLEOTIDE SEQUENCE [LARGE SCALE GENOMIC DNA]</scope>
    <source>
        <strain evidence="3 4">JCM 15933</strain>
    </source>
</reference>
<dbReference type="InterPro" id="IPR013783">
    <property type="entry name" value="Ig-like_fold"/>
</dbReference>
<comment type="caution">
    <text evidence="3">The sequence shown here is derived from an EMBL/GenBank/DDBJ whole genome shotgun (WGS) entry which is preliminary data.</text>
</comment>
<dbReference type="Pfam" id="PF01833">
    <property type="entry name" value="TIG"/>
    <property type="match status" value="1"/>
</dbReference>
<name>A0ABN1ZZ30_9ACTN</name>
<proteinExistence type="predicted"/>
<protein>
    <recommendedName>
        <fullName evidence="2">IPT/TIG domain-containing protein</fullName>
    </recommendedName>
</protein>
<dbReference type="InterPro" id="IPR002909">
    <property type="entry name" value="IPT_dom"/>
</dbReference>
<feature type="signal peptide" evidence="1">
    <location>
        <begin position="1"/>
        <end position="18"/>
    </location>
</feature>
<gene>
    <name evidence="3" type="ORF">GCM10009827_022180</name>
</gene>
<dbReference type="EMBL" id="BAAAQD010000003">
    <property type="protein sequence ID" value="GAA1507573.1"/>
    <property type="molecule type" value="Genomic_DNA"/>
</dbReference>
<evidence type="ECO:0000259" key="2">
    <source>
        <dbReference type="Pfam" id="PF01833"/>
    </source>
</evidence>
<feature type="domain" description="IPT/TIG" evidence="2">
    <location>
        <begin position="265"/>
        <end position="350"/>
    </location>
</feature>
<dbReference type="InterPro" id="IPR014756">
    <property type="entry name" value="Ig_E-set"/>
</dbReference>
<keyword evidence="4" id="KW-1185">Reference proteome</keyword>